<feature type="region of interest" description="Disordered" evidence="1">
    <location>
        <begin position="1"/>
        <end position="35"/>
    </location>
</feature>
<accession>A0ABT2MYG0</accession>
<evidence type="ECO:0000256" key="1">
    <source>
        <dbReference type="SAM" id="MobiDB-lite"/>
    </source>
</evidence>
<name>A0ABT2MYG0_9CYAN</name>
<evidence type="ECO:0000313" key="2">
    <source>
        <dbReference type="EMBL" id="MCT7969723.1"/>
    </source>
</evidence>
<gene>
    <name evidence="2" type="ORF">NG799_25760</name>
</gene>
<organism evidence="2 3">
    <name type="scientific">Laspinema palackyanum D2a</name>
    <dbReference type="NCBI Taxonomy" id="2953684"/>
    <lineage>
        <taxon>Bacteria</taxon>
        <taxon>Bacillati</taxon>
        <taxon>Cyanobacteriota</taxon>
        <taxon>Cyanophyceae</taxon>
        <taxon>Oscillatoriophycideae</taxon>
        <taxon>Oscillatoriales</taxon>
        <taxon>Laspinemataceae</taxon>
        <taxon>Laspinema</taxon>
        <taxon>Laspinema palackyanum</taxon>
    </lineage>
</organism>
<evidence type="ECO:0000313" key="3">
    <source>
        <dbReference type="Proteomes" id="UP001525890"/>
    </source>
</evidence>
<sequence>MANSDKQTVENLRNGNGKRQNRSQSSGKSGAAKINNQIDDAAQKLADAMKKQIGAKALHILQNDLQNGDLGDFFSQGFEQCLDSMTDTIEAEYFAIEEGNSDPKSLPYAS</sequence>
<keyword evidence="3" id="KW-1185">Reference proteome</keyword>
<protein>
    <submittedName>
        <fullName evidence="2">Uncharacterized protein</fullName>
    </submittedName>
</protein>
<comment type="caution">
    <text evidence="2">The sequence shown here is derived from an EMBL/GenBank/DDBJ whole genome shotgun (WGS) entry which is preliminary data.</text>
</comment>
<dbReference type="EMBL" id="JAMXFF010000058">
    <property type="protein sequence ID" value="MCT7969723.1"/>
    <property type="molecule type" value="Genomic_DNA"/>
</dbReference>
<reference evidence="2 3" key="1">
    <citation type="journal article" date="2022" name="Front. Microbiol.">
        <title>High genomic differentiation and limited gene flow indicate recent cryptic speciation within the genus Laspinema (cyanobacteria).</title>
        <authorList>
            <person name="Stanojkovic A."/>
            <person name="Skoupy S."/>
            <person name="Skaloud P."/>
            <person name="Dvorak P."/>
        </authorList>
    </citation>
    <scope>NUCLEOTIDE SEQUENCE [LARGE SCALE GENOMIC DNA]</scope>
    <source>
        <strain evidence="2 3">D2a</strain>
    </source>
</reference>
<proteinExistence type="predicted"/>
<dbReference type="Proteomes" id="UP001525890">
    <property type="component" value="Unassembled WGS sequence"/>
</dbReference>
<dbReference type="RefSeq" id="WP_368009171.1">
    <property type="nucleotide sequence ID" value="NZ_JAMXFF010000058.1"/>
</dbReference>